<dbReference type="Pfam" id="PF11882">
    <property type="entry name" value="DUF3402"/>
    <property type="match status" value="1"/>
</dbReference>
<feature type="region of interest" description="Disordered" evidence="1">
    <location>
        <begin position="417"/>
        <end position="479"/>
    </location>
</feature>
<dbReference type="PANTHER" id="PTHR13239:SF4">
    <property type="entry name" value="AT25231P"/>
    <property type="match status" value="1"/>
</dbReference>
<feature type="compositionally biased region" description="Acidic residues" evidence="1">
    <location>
        <begin position="786"/>
        <end position="796"/>
    </location>
</feature>
<feature type="compositionally biased region" description="Low complexity" evidence="1">
    <location>
        <begin position="41"/>
        <end position="50"/>
    </location>
</feature>
<dbReference type="SMART" id="SM01292">
    <property type="entry name" value="N1221"/>
    <property type="match status" value="1"/>
</dbReference>
<feature type="compositionally biased region" description="Polar residues" evidence="1">
    <location>
        <begin position="679"/>
        <end position="688"/>
    </location>
</feature>
<dbReference type="PANTHER" id="PTHR13239">
    <property type="entry name" value="PROTEIN REQUIRED FOR HYPHAL ANASTOMOSIS HAM-2"/>
    <property type="match status" value="1"/>
</dbReference>
<accession>A0A4P7NKD3</accession>
<proteinExistence type="predicted"/>
<dbReference type="SMART" id="SM01293">
    <property type="entry name" value="DUF3402"/>
    <property type="match status" value="1"/>
</dbReference>
<feature type="compositionally biased region" description="Polar residues" evidence="1">
    <location>
        <begin position="1"/>
        <end position="21"/>
    </location>
</feature>
<name>A0A4P7NKD3_PYROR</name>
<dbReference type="VEuPathDB" id="FungiDB:M_BR32_EuGene_00025341"/>
<protein>
    <submittedName>
        <fullName evidence="2">Uncharacterized protein</fullName>
    </submittedName>
</protein>
<dbReference type="GO" id="GO:0007010">
    <property type="term" value="P:cytoskeleton organization"/>
    <property type="evidence" value="ECO:0007669"/>
    <property type="project" value="TreeGrafter"/>
</dbReference>
<feature type="region of interest" description="Disordered" evidence="1">
    <location>
        <begin position="779"/>
        <end position="839"/>
    </location>
</feature>
<dbReference type="Pfam" id="PF07923">
    <property type="entry name" value="N1221"/>
    <property type="match status" value="1"/>
</dbReference>
<dbReference type="InterPro" id="IPR021819">
    <property type="entry name" value="Far11/STRP_C"/>
</dbReference>
<feature type="compositionally biased region" description="Polar residues" evidence="1">
    <location>
        <begin position="417"/>
        <end position="435"/>
    </location>
</feature>
<evidence type="ECO:0000313" key="2">
    <source>
        <dbReference type="EMBL" id="QBZ62512.1"/>
    </source>
</evidence>
<feature type="region of interest" description="Disordered" evidence="1">
    <location>
        <begin position="1"/>
        <end position="98"/>
    </location>
</feature>
<reference evidence="2 3" key="1">
    <citation type="journal article" date="2019" name="Mol. Biol. Evol.">
        <title>Blast fungal genomes show frequent chromosomal changes, gene gains and losses, and effector gene turnover.</title>
        <authorList>
            <person name="Gomez Luciano L.B."/>
            <person name="Jason Tsai I."/>
            <person name="Chuma I."/>
            <person name="Tosa Y."/>
            <person name="Chen Y.H."/>
            <person name="Li J.Y."/>
            <person name="Li M.Y."/>
            <person name="Jade Lu M.Y."/>
            <person name="Nakayashiki H."/>
            <person name="Li W.H."/>
        </authorList>
    </citation>
    <scope>NUCLEOTIDE SEQUENCE [LARGE SCALE GENOMIC DNA]</scope>
    <source>
        <strain evidence="2">MZ5-1-6</strain>
    </source>
</reference>
<dbReference type="Proteomes" id="UP000294847">
    <property type="component" value="Chromosome 5"/>
</dbReference>
<dbReference type="InterPro" id="IPR040185">
    <property type="entry name" value="Far11/STRP"/>
</dbReference>
<dbReference type="EMBL" id="CP034208">
    <property type="protein sequence ID" value="QBZ62512.1"/>
    <property type="molecule type" value="Genomic_DNA"/>
</dbReference>
<sequence>MNSLWPSRGTSDISGATNDKQPSADVASIGDAPLPAPAPVPALEAGVAEARNTSTPINNAPAPSPSRPGLVRNQPSPAPQVPIQVPSASGQMASQQPPDSLSLAQLRRYVAEFPHAEPLAYEFVYEDFAPIEEEVDEWFVYQYWQWVRLSHIQNAFEEQWRLDFAGQRWEDVGSDGQTKFLREALEAFSYPDQGLRTSAINRVAYIALGRWADTAGGATAAEGRGPEFKSAATDSQLAAMKDGCRLIADSDGLGVVWAELRRAFEVFWSDDPQYQPDLLQQVQDDLMNLMTIIYMTLQHCLSYPNEMSAVREKLLGLNPNIAEFMLLATTKLRWDESGQLPLTHVLLLFWKTILLVFGGIREIEETKKATCETGTDEKDKNIITASPLDYHNFRQEITSKYPAYIPPQLAIPIEADNSSLLPPLPNQQSRNNGSNGILPGPPNSQASGSSILDEKVHIATPAPSPPPSPSVGGKVGKKQNYQTNQNFPFMYPPLDATSNSAGGKGLAGLQDLLVGRKWEGSDIPASILEAGELFSKRVRMTRATRQLWEEREKFIKYSRGWEDNDNDIVDELDLSSLTLEEKQELGLIKTDREEMPPEVIVDYGPNSEKLSTEICRRLADLEHFYGAALPQLQSLVMVLLKAVVQHVTVLMVTTQQQGQTNAGQNGLRAANGGAPRGTEATTNGTSPEHSAAIQEENDHTRTREITIKAVSGILILILKWFKLSHILKFEFVTQLLLDSNYIPLVLKLFAHQDVQQTVDSKSDRIESSFFYFCNLRAGAPDKTEEPQQDEESEDEAAPPPIKRQRSPTEKGPGAVNGNDTQQGGNAQPSRPEVDELGCPVNPLPKEPITDFSWRNFFSLINFLRVLQKVCKGKAHRNLLLVHYKSSNILRKSLKVPQPELRLYTLKLFKNQVPYCGRKWRQGNMRVITAVYLHCRPELRDEWLAGSDVDAEVEEALPLEQALRSITHWFNVRRYPDSMGPELANALREGHDFFARELEKVDLQWLELGDDGVSVGEWEGLAA</sequence>
<dbReference type="InterPro" id="IPR012486">
    <property type="entry name" value="Far11/STRP_N"/>
</dbReference>
<feature type="compositionally biased region" description="Polar residues" evidence="1">
    <location>
        <begin position="817"/>
        <end position="828"/>
    </location>
</feature>
<organism evidence="2 3">
    <name type="scientific">Pyricularia oryzae</name>
    <name type="common">Rice blast fungus</name>
    <name type="synonym">Magnaporthe oryzae</name>
    <dbReference type="NCBI Taxonomy" id="318829"/>
    <lineage>
        <taxon>Eukaryota</taxon>
        <taxon>Fungi</taxon>
        <taxon>Dikarya</taxon>
        <taxon>Ascomycota</taxon>
        <taxon>Pezizomycotina</taxon>
        <taxon>Sordariomycetes</taxon>
        <taxon>Sordariomycetidae</taxon>
        <taxon>Magnaporthales</taxon>
        <taxon>Pyriculariaceae</taxon>
        <taxon>Pyricularia</taxon>
    </lineage>
</organism>
<gene>
    <name evidence="2" type="ORF">PoMZ_11394</name>
</gene>
<dbReference type="GO" id="GO:0005829">
    <property type="term" value="C:cytosol"/>
    <property type="evidence" value="ECO:0007669"/>
    <property type="project" value="TreeGrafter"/>
</dbReference>
<feature type="region of interest" description="Disordered" evidence="1">
    <location>
        <begin position="660"/>
        <end position="699"/>
    </location>
</feature>
<feature type="compositionally biased region" description="Polar residues" evidence="1">
    <location>
        <begin position="86"/>
        <end position="98"/>
    </location>
</feature>
<dbReference type="AlphaFoldDB" id="A0A4P7NKD3"/>
<evidence type="ECO:0000313" key="3">
    <source>
        <dbReference type="Proteomes" id="UP000294847"/>
    </source>
</evidence>
<evidence type="ECO:0000256" key="1">
    <source>
        <dbReference type="SAM" id="MobiDB-lite"/>
    </source>
</evidence>